<reference evidence="2" key="1">
    <citation type="submission" date="2020-05" db="EMBL/GenBank/DDBJ databases">
        <title>WGS assembly of Panicum virgatum.</title>
        <authorList>
            <person name="Lovell J.T."/>
            <person name="Jenkins J."/>
            <person name="Shu S."/>
            <person name="Juenger T.E."/>
            <person name="Schmutz J."/>
        </authorList>
    </citation>
    <scope>NUCLEOTIDE SEQUENCE</scope>
    <source>
        <strain evidence="2">AP13</strain>
    </source>
</reference>
<gene>
    <name evidence="2" type="ORF">PVAP13_7NG334300</name>
</gene>
<feature type="chain" id="PRO_5035806018" description="Alpha-amylase/subtilisin inhibitor" evidence="1">
    <location>
        <begin position="31"/>
        <end position="213"/>
    </location>
</feature>
<organism evidence="2 3">
    <name type="scientific">Panicum virgatum</name>
    <name type="common">Blackwell switchgrass</name>
    <dbReference type="NCBI Taxonomy" id="38727"/>
    <lineage>
        <taxon>Eukaryota</taxon>
        <taxon>Viridiplantae</taxon>
        <taxon>Streptophyta</taxon>
        <taxon>Embryophyta</taxon>
        <taxon>Tracheophyta</taxon>
        <taxon>Spermatophyta</taxon>
        <taxon>Magnoliopsida</taxon>
        <taxon>Liliopsida</taxon>
        <taxon>Poales</taxon>
        <taxon>Poaceae</taxon>
        <taxon>PACMAD clade</taxon>
        <taxon>Panicoideae</taxon>
        <taxon>Panicodae</taxon>
        <taxon>Paniceae</taxon>
        <taxon>Panicinae</taxon>
        <taxon>Panicum</taxon>
        <taxon>Panicum sect. Hiantes</taxon>
    </lineage>
</organism>
<proteinExistence type="predicted"/>
<dbReference type="AlphaFoldDB" id="A0A8T0Q081"/>
<dbReference type="InterPro" id="IPR011065">
    <property type="entry name" value="Kunitz_inhibitor_STI-like_sf"/>
</dbReference>
<comment type="caution">
    <text evidence="2">The sequence shown here is derived from an EMBL/GenBank/DDBJ whole genome shotgun (WGS) entry which is preliminary data.</text>
</comment>
<dbReference type="PANTHER" id="PTHR33107">
    <property type="entry name" value="KUNITZ TRYPSIN INHIBITOR 2"/>
    <property type="match status" value="1"/>
</dbReference>
<evidence type="ECO:0000313" key="3">
    <source>
        <dbReference type="Proteomes" id="UP000823388"/>
    </source>
</evidence>
<accession>A0A8T0Q081</accession>
<dbReference type="SMART" id="SM00452">
    <property type="entry name" value="STI"/>
    <property type="match status" value="1"/>
</dbReference>
<evidence type="ECO:0000256" key="1">
    <source>
        <dbReference type="SAM" id="SignalP"/>
    </source>
</evidence>
<evidence type="ECO:0000313" key="2">
    <source>
        <dbReference type="EMBL" id="KAG2567573.1"/>
    </source>
</evidence>
<dbReference type="InterPro" id="IPR002160">
    <property type="entry name" value="Prot_inh_Kunz-lg"/>
</dbReference>
<dbReference type="PANTHER" id="PTHR33107:SF5">
    <property type="entry name" value="KUNITZ TRYPSIN INHIBITOR 5"/>
    <property type="match status" value="1"/>
</dbReference>
<protein>
    <recommendedName>
        <fullName evidence="4">Alpha-amylase/subtilisin inhibitor</fullName>
    </recommendedName>
</protein>
<keyword evidence="3" id="KW-1185">Reference proteome</keyword>
<dbReference type="Proteomes" id="UP000823388">
    <property type="component" value="Chromosome 7N"/>
</dbReference>
<dbReference type="GO" id="GO:0004866">
    <property type="term" value="F:endopeptidase inhibitor activity"/>
    <property type="evidence" value="ECO:0007669"/>
    <property type="project" value="InterPro"/>
</dbReference>
<sequence>MGGVPGALRRHILLLLSVALAAISLYRGAAAPSPVYDTDGQELSADADYYVLPAARGGGGLTMAPNVFRCPLFVAQEADPLRKGFPVRLTPLHGHGGDRTVRVSFDVGVHFAAVTTCVQTTEWHVAGRGDEGGGGARRHVVTGPVLAPTAGGRERVFRVEGHRHGYTLAWCGVPTECQDLGVFRDDRGRAWLTVADDQTPHVVVFKKTPPIPA</sequence>
<keyword evidence="1" id="KW-0732">Signal</keyword>
<dbReference type="Gene3D" id="2.80.10.50">
    <property type="match status" value="1"/>
</dbReference>
<dbReference type="Pfam" id="PF00197">
    <property type="entry name" value="Kunitz_legume"/>
    <property type="match status" value="1"/>
</dbReference>
<dbReference type="EMBL" id="CM029050">
    <property type="protein sequence ID" value="KAG2567573.1"/>
    <property type="molecule type" value="Genomic_DNA"/>
</dbReference>
<dbReference type="SUPFAM" id="SSF50386">
    <property type="entry name" value="STI-like"/>
    <property type="match status" value="1"/>
</dbReference>
<dbReference type="OrthoDB" id="1918435at2759"/>
<feature type="signal peptide" evidence="1">
    <location>
        <begin position="1"/>
        <end position="30"/>
    </location>
</feature>
<evidence type="ECO:0008006" key="4">
    <source>
        <dbReference type="Google" id="ProtNLM"/>
    </source>
</evidence>
<dbReference type="PROSITE" id="PS00283">
    <property type="entry name" value="SOYBEAN_KUNITZ"/>
    <property type="match status" value="1"/>
</dbReference>
<name>A0A8T0Q081_PANVG</name>